<name>A0ABP9LD36_9RHOB</name>
<comment type="caution">
    <text evidence="2">The sequence shown here is derived from an EMBL/GenBank/DDBJ whole genome shotgun (WGS) entry which is preliminary data.</text>
</comment>
<dbReference type="PANTHER" id="PTHR30336:SF20">
    <property type="entry name" value="DUF218 DOMAIN-CONTAINING PROTEIN"/>
    <property type="match status" value="1"/>
</dbReference>
<proteinExistence type="predicted"/>
<evidence type="ECO:0000259" key="1">
    <source>
        <dbReference type="Pfam" id="PF02698"/>
    </source>
</evidence>
<evidence type="ECO:0000313" key="2">
    <source>
        <dbReference type="EMBL" id="GAA5073986.1"/>
    </source>
</evidence>
<dbReference type="InterPro" id="IPR014729">
    <property type="entry name" value="Rossmann-like_a/b/a_fold"/>
</dbReference>
<dbReference type="Gene3D" id="3.40.50.620">
    <property type="entry name" value="HUPs"/>
    <property type="match status" value="1"/>
</dbReference>
<accession>A0ABP9LD36</accession>
<reference evidence="3" key="1">
    <citation type="journal article" date="2019" name="Int. J. Syst. Evol. Microbiol.">
        <title>The Global Catalogue of Microorganisms (GCM) 10K type strain sequencing project: providing services to taxonomists for standard genome sequencing and annotation.</title>
        <authorList>
            <consortium name="The Broad Institute Genomics Platform"/>
            <consortium name="The Broad Institute Genome Sequencing Center for Infectious Disease"/>
            <person name="Wu L."/>
            <person name="Ma J."/>
        </authorList>
    </citation>
    <scope>NUCLEOTIDE SEQUENCE [LARGE SCALE GENOMIC DNA]</scope>
    <source>
        <strain evidence="3">JCM 18015</strain>
    </source>
</reference>
<organism evidence="2 3">
    <name type="scientific">[Roseibacterium] beibuensis</name>
    <dbReference type="NCBI Taxonomy" id="1193142"/>
    <lineage>
        <taxon>Bacteria</taxon>
        <taxon>Pseudomonadati</taxon>
        <taxon>Pseudomonadota</taxon>
        <taxon>Alphaproteobacteria</taxon>
        <taxon>Rhodobacterales</taxon>
        <taxon>Roseobacteraceae</taxon>
        <taxon>Roseicyclus</taxon>
    </lineage>
</organism>
<feature type="domain" description="DUF218" evidence="1">
    <location>
        <begin position="2"/>
        <end position="117"/>
    </location>
</feature>
<sequence>MLGAAVWPGGVPSPTLARRTEWAARQWHDGRGQVVIPCGGLGKHGPPEAEVMRDTLIAAGVPPDVIRLEDASHRTGENIRFAKPLLDALGLTRVLIVSDAYHLPRATLLARRAGLIAEGSAPPLGTARPWPQIKGALREIPAYLIALAGLRT</sequence>
<dbReference type="CDD" id="cd06259">
    <property type="entry name" value="YdcF-like"/>
    <property type="match status" value="1"/>
</dbReference>
<keyword evidence="3" id="KW-1185">Reference proteome</keyword>
<dbReference type="Proteomes" id="UP001499910">
    <property type="component" value="Unassembled WGS sequence"/>
</dbReference>
<evidence type="ECO:0000313" key="3">
    <source>
        <dbReference type="Proteomes" id="UP001499910"/>
    </source>
</evidence>
<dbReference type="InterPro" id="IPR051599">
    <property type="entry name" value="Cell_Envelope_Assoc"/>
</dbReference>
<dbReference type="InterPro" id="IPR003848">
    <property type="entry name" value="DUF218"/>
</dbReference>
<dbReference type="Pfam" id="PF02698">
    <property type="entry name" value="DUF218"/>
    <property type="match status" value="1"/>
</dbReference>
<gene>
    <name evidence="2" type="ORF">GCM10023209_20590</name>
</gene>
<dbReference type="PANTHER" id="PTHR30336">
    <property type="entry name" value="INNER MEMBRANE PROTEIN, PROBABLE PERMEASE"/>
    <property type="match status" value="1"/>
</dbReference>
<dbReference type="EMBL" id="BAABHW010000002">
    <property type="protein sequence ID" value="GAA5073986.1"/>
    <property type="molecule type" value="Genomic_DNA"/>
</dbReference>
<protein>
    <recommendedName>
        <fullName evidence="1">DUF218 domain-containing protein</fullName>
    </recommendedName>
</protein>